<dbReference type="PROSITE" id="PS51257">
    <property type="entry name" value="PROKAR_LIPOPROTEIN"/>
    <property type="match status" value="1"/>
</dbReference>
<dbReference type="RefSeq" id="WP_046222322.1">
    <property type="nucleotide sequence ID" value="NZ_JWYV01000024.1"/>
</dbReference>
<dbReference type="OrthoDB" id="8546610at2"/>
<evidence type="ECO:0000313" key="4">
    <source>
        <dbReference type="Proteomes" id="UP000033633"/>
    </source>
</evidence>
<dbReference type="STRING" id="265726.KY46_19810"/>
<feature type="domain" description="Retropepsin-like aspartic endopeptidase" evidence="2">
    <location>
        <begin position="114"/>
        <end position="250"/>
    </location>
</feature>
<evidence type="ECO:0000259" key="2">
    <source>
        <dbReference type="Pfam" id="PF05618"/>
    </source>
</evidence>
<sequence>MLGRSVTLIALTLISGCSMLKTEPSPQRETNTLTAIEMMETNVHFRLNRMSQQINEQNENIAKLEKELSSMSEELNKVASVSSSKPEVIVEKKIVPVPQKTIDIDPKTAHGKVILGEEEWIWLDSVQSFFKARVDTGATTSSINALDIQIFERDGKQWAKFNLSHSGEENQPADQIVEAPIVRWVKIRQSSADDTERRPVVEMWLKLGKLHEKAQFTLADRTQMTYPVLLGREFFKDVALVDVGKQFIQGR</sequence>
<evidence type="ECO:0000256" key="1">
    <source>
        <dbReference type="SAM" id="Coils"/>
    </source>
</evidence>
<comment type="caution">
    <text evidence="3">The sequence shown here is derived from an EMBL/GenBank/DDBJ whole genome shotgun (WGS) entry which is preliminary data.</text>
</comment>
<accession>A0A0F5V7M6</accession>
<organism evidence="3 4">
    <name type="scientific">Photobacterium halotolerans</name>
    <dbReference type="NCBI Taxonomy" id="265726"/>
    <lineage>
        <taxon>Bacteria</taxon>
        <taxon>Pseudomonadati</taxon>
        <taxon>Pseudomonadota</taxon>
        <taxon>Gammaproteobacteria</taxon>
        <taxon>Vibrionales</taxon>
        <taxon>Vibrionaceae</taxon>
        <taxon>Photobacterium</taxon>
    </lineage>
</organism>
<dbReference type="InterPro" id="IPR021109">
    <property type="entry name" value="Peptidase_aspartic_dom_sf"/>
</dbReference>
<dbReference type="Pfam" id="PF05618">
    <property type="entry name" value="Zn_protease"/>
    <property type="match status" value="1"/>
</dbReference>
<reference evidence="3 4" key="1">
    <citation type="submission" date="2014-12" db="EMBL/GenBank/DDBJ databases">
        <title>Mercury Reductase activity and rhizosphere competence traits in the genome of root associated Photobacterium halotolerans MELD1.</title>
        <authorList>
            <person name="Mathew D.C."/>
            <person name="Huang C.-C."/>
        </authorList>
    </citation>
    <scope>NUCLEOTIDE SEQUENCE [LARGE SCALE GENOMIC DNA]</scope>
    <source>
        <strain evidence="3 4">MELD1</strain>
    </source>
</reference>
<name>A0A0F5V7M6_9GAMM</name>
<dbReference type="PANTHER" id="PTHR38037">
    <property type="entry name" value="ZN_PROTEASE DOMAIN-CONTAINING PROTEIN"/>
    <property type="match status" value="1"/>
</dbReference>
<feature type="coiled-coil region" evidence="1">
    <location>
        <begin position="47"/>
        <end position="81"/>
    </location>
</feature>
<proteinExistence type="predicted"/>
<keyword evidence="1" id="KW-0175">Coiled coil</keyword>
<dbReference type="SUPFAM" id="SSF50630">
    <property type="entry name" value="Acid proteases"/>
    <property type="match status" value="1"/>
</dbReference>
<dbReference type="PATRIC" id="fig|265726.11.peg.2762"/>
<dbReference type="InterPro" id="IPR008503">
    <property type="entry name" value="Asp_endopeptidase"/>
</dbReference>
<dbReference type="PANTHER" id="PTHR38037:SF2">
    <property type="entry name" value="ATP-DEPENDENT ZINC PROTEASE DOMAIN-CONTAINING PROTEIN-RELATED"/>
    <property type="match status" value="1"/>
</dbReference>
<protein>
    <recommendedName>
        <fullName evidence="2">Retropepsin-like aspartic endopeptidase domain-containing protein</fullName>
    </recommendedName>
</protein>
<gene>
    <name evidence="3" type="ORF">KY46_19810</name>
</gene>
<dbReference type="Proteomes" id="UP000033633">
    <property type="component" value="Unassembled WGS sequence"/>
</dbReference>
<keyword evidence="4" id="KW-1185">Reference proteome</keyword>
<dbReference type="AlphaFoldDB" id="A0A0F5V7M6"/>
<dbReference type="EMBL" id="JWYV01000024">
    <property type="protein sequence ID" value="KKC98180.1"/>
    <property type="molecule type" value="Genomic_DNA"/>
</dbReference>
<evidence type="ECO:0000313" key="3">
    <source>
        <dbReference type="EMBL" id="KKC98180.1"/>
    </source>
</evidence>
<dbReference type="Gene3D" id="2.40.70.10">
    <property type="entry name" value="Acid Proteases"/>
    <property type="match status" value="1"/>
</dbReference>